<evidence type="ECO:0000256" key="2">
    <source>
        <dbReference type="SAM" id="MobiDB-lite"/>
    </source>
</evidence>
<organism evidence="3 4">
    <name type="scientific">Stylonychia lemnae</name>
    <name type="common">Ciliate</name>
    <dbReference type="NCBI Taxonomy" id="5949"/>
    <lineage>
        <taxon>Eukaryota</taxon>
        <taxon>Sar</taxon>
        <taxon>Alveolata</taxon>
        <taxon>Ciliophora</taxon>
        <taxon>Intramacronucleata</taxon>
        <taxon>Spirotrichea</taxon>
        <taxon>Stichotrichia</taxon>
        <taxon>Sporadotrichida</taxon>
        <taxon>Oxytrichidae</taxon>
        <taxon>Stylonychinae</taxon>
        <taxon>Stylonychia</taxon>
    </lineage>
</organism>
<feature type="region of interest" description="Disordered" evidence="2">
    <location>
        <begin position="228"/>
        <end position="295"/>
    </location>
</feature>
<feature type="compositionally biased region" description="Basic and acidic residues" evidence="2">
    <location>
        <begin position="251"/>
        <end position="269"/>
    </location>
</feature>
<feature type="coiled-coil region" evidence="1">
    <location>
        <begin position="326"/>
        <end position="396"/>
    </location>
</feature>
<sequence>MMYDQFKANYYTQNATDYDNQGSKTGLINQPNNQTKGRRDEILNLRKKEKLKNNLLQQLGPDFQQDIEQIVETQADNRLNQNIPVDDIQNDFKELIVSKRQMRNNPMTQSLQFNSTQQYPLTDRTTESQRRKRHLPIMEKQSIFPSVNFYLEIFNEWAAVAQHQDEIVKMSEHQAKMMVKDRQQKYKDDLDYQKNLRQQNQMNQQMQDQVFAQAMIQKDNMGYLNSLQEQEQKRKKFEQMKKENQNLSLGDYKDKLNRDHQNRVLESQRFKSQYDQTMTEQQQKDLQDKLKQKQDQAQYKDILDYQASLKNKPKDDESNLNGQWQAQQMEQNRQRYLDLINGKKNATEASRDYLDKYLQNNRQDEKDKFYKENEKYENQNYQKELLREQNDEQRRLSTRRVQNQALDNQVGMKNLLKQTDRDADQFYGQQVRAKAQAEEILDKQKKELMRKQQEDYSKTLEQQMNSKNMMKQFDSVMTEHERRVNDADIRAYQNVDQLNLYHKIPGIKQFGQEIQDKYLDKAFNKQFNQMDPTFSQSLISPRQQQTQPQLTSRHYQTSNQNQLTDQTPHQPHVNPNIRFQSARHASFDPMRAKYQSQIQSQPNIQSNLANTMFHQTENKLLPTHMMINSIPHIVPENKLMQVRQNMELPQTLISRHNTGNKAYGFEQFIANPIDQKPTYAANNNIPDGDFPYNYTVAPNYKMDSYRAQ</sequence>
<proteinExistence type="predicted"/>
<dbReference type="InParanoid" id="A0A077ZYF5"/>
<keyword evidence="4" id="KW-1185">Reference proteome</keyword>
<feature type="compositionally biased region" description="Polar residues" evidence="2">
    <location>
        <begin position="538"/>
        <end position="569"/>
    </location>
</feature>
<feature type="region of interest" description="Disordered" evidence="2">
    <location>
        <begin position="538"/>
        <end position="574"/>
    </location>
</feature>
<evidence type="ECO:0000313" key="3">
    <source>
        <dbReference type="EMBL" id="CDW74652.1"/>
    </source>
</evidence>
<feature type="compositionally biased region" description="Polar residues" evidence="2">
    <location>
        <begin position="270"/>
        <end position="280"/>
    </location>
</feature>
<dbReference type="AlphaFoldDB" id="A0A077ZYF5"/>
<feature type="compositionally biased region" description="Basic and acidic residues" evidence="2">
    <location>
        <begin position="282"/>
        <end position="294"/>
    </location>
</feature>
<dbReference type="Proteomes" id="UP000039865">
    <property type="component" value="Unassembled WGS sequence"/>
</dbReference>
<gene>
    <name evidence="3" type="primary">Contig11404.g12188</name>
    <name evidence="3" type="ORF">STYLEM_3634</name>
</gene>
<evidence type="ECO:0000256" key="1">
    <source>
        <dbReference type="SAM" id="Coils"/>
    </source>
</evidence>
<reference evidence="3 4" key="1">
    <citation type="submission" date="2014-06" db="EMBL/GenBank/DDBJ databases">
        <authorList>
            <person name="Swart Estienne"/>
        </authorList>
    </citation>
    <scope>NUCLEOTIDE SEQUENCE [LARGE SCALE GENOMIC DNA]</scope>
    <source>
        <strain evidence="3 4">130c</strain>
    </source>
</reference>
<accession>A0A077ZYF5</accession>
<feature type="compositionally biased region" description="Polar residues" evidence="2">
    <location>
        <begin position="103"/>
        <end position="120"/>
    </location>
</feature>
<dbReference type="EMBL" id="CCKQ01003530">
    <property type="protein sequence ID" value="CDW74652.1"/>
    <property type="molecule type" value="Genomic_DNA"/>
</dbReference>
<name>A0A077ZYF5_STYLE</name>
<evidence type="ECO:0000313" key="4">
    <source>
        <dbReference type="Proteomes" id="UP000039865"/>
    </source>
</evidence>
<protein>
    <submittedName>
        <fullName evidence="3">Uncharacterized protein</fullName>
    </submittedName>
</protein>
<keyword evidence="1" id="KW-0175">Coiled coil</keyword>
<feature type="region of interest" description="Disordered" evidence="2">
    <location>
        <begin position="103"/>
        <end position="132"/>
    </location>
</feature>